<dbReference type="InterPro" id="IPR002509">
    <property type="entry name" value="NODB_dom"/>
</dbReference>
<dbReference type="RefSeq" id="WP_201637883.1">
    <property type="nucleotide sequence ID" value="NZ_JAEQNB010000007.1"/>
</dbReference>
<keyword evidence="4" id="KW-1185">Reference proteome</keyword>
<dbReference type="PANTHER" id="PTHR10587">
    <property type="entry name" value="GLYCOSYL TRANSFERASE-RELATED"/>
    <property type="match status" value="1"/>
</dbReference>
<dbReference type="PROSITE" id="PS51677">
    <property type="entry name" value="NODB"/>
    <property type="match status" value="1"/>
</dbReference>
<dbReference type="CDD" id="cd10917">
    <property type="entry name" value="CE4_NodB_like_6s_7s"/>
    <property type="match status" value="1"/>
</dbReference>
<accession>A0ABS1JF12</accession>
<dbReference type="Proteomes" id="UP000602284">
    <property type="component" value="Unassembled WGS sequence"/>
</dbReference>
<feature type="chain" id="PRO_5047131874" evidence="1">
    <location>
        <begin position="27"/>
        <end position="241"/>
    </location>
</feature>
<comment type="caution">
    <text evidence="3">The sequence shown here is derived from an EMBL/GenBank/DDBJ whole genome shotgun (WGS) entry which is preliminary data.</text>
</comment>
<keyword evidence="1" id="KW-0732">Signal</keyword>
<dbReference type="EMBL" id="JAEQNB010000007">
    <property type="protein sequence ID" value="MBL0388884.1"/>
    <property type="molecule type" value="Genomic_DNA"/>
</dbReference>
<dbReference type="Pfam" id="PF01522">
    <property type="entry name" value="Polysacc_deac_1"/>
    <property type="match status" value="1"/>
</dbReference>
<dbReference type="InterPro" id="IPR011330">
    <property type="entry name" value="Glyco_hydro/deAcase_b/a-brl"/>
</dbReference>
<evidence type="ECO:0000259" key="2">
    <source>
        <dbReference type="PROSITE" id="PS51677"/>
    </source>
</evidence>
<feature type="signal peptide" evidence="1">
    <location>
        <begin position="1"/>
        <end position="26"/>
    </location>
</feature>
<proteinExistence type="predicted"/>
<evidence type="ECO:0000313" key="4">
    <source>
        <dbReference type="Proteomes" id="UP000602284"/>
    </source>
</evidence>
<protein>
    <submittedName>
        <fullName evidence="3">Polysaccharide deacetylase family protein</fullName>
    </submittedName>
</protein>
<sequence length="241" mass="26840">MKKWFLLLSVVLTLALLLPAHPRAVAAVEPTVSVVPDKTVTLTFDDGPDPRFTPQILDMLKKRHLQATFFVVGRNALEHPDLVRRIARDGHTIANHTLTHPHLETLKPTQVNAELQGGDAALTAVVGPSFAVPHFFRPPRGNVSPAILTTTEQLNKQLILWNVCVENHTTTTPQQVEQRVMSLIHERHGGILLAHDGELDRTLTVQSLPRILDDLQREGFHIVPLQTYLDAQQQSMGQHAL</sequence>
<name>A0ABS1JF12_9BACL</name>
<dbReference type="InterPro" id="IPR050248">
    <property type="entry name" value="Polysacc_deacetylase_ArnD"/>
</dbReference>
<feature type="domain" description="NodB homology" evidence="2">
    <location>
        <begin position="38"/>
        <end position="223"/>
    </location>
</feature>
<gene>
    <name evidence="3" type="ORF">JJB07_20010</name>
</gene>
<dbReference type="SUPFAM" id="SSF88713">
    <property type="entry name" value="Glycoside hydrolase/deacetylase"/>
    <property type="match status" value="1"/>
</dbReference>
<dbReference type="Gene3D" id="3.20.20.370">
    <property type="entry name" value="Glycoside hydrolase/deacetylase"/>
    <property type="match status" value="1"/>
</dbReference>
<evidence type="ECO:0000256" key="1">
    <source>
        <dbReference type="SAM" id="SignalP"/>
    </source>
</evidence>
<evidence type="ECO:0000313" key="3">
    <source>
        <dbReference type="EMBL" id="MBL0388884.1"/>
    </source>
</evidence>
<reference evidence="3 4" key="1">
    <citation type="submission" date="2021-01" db="EMBL/GenBank/DDBJ databases">
        <title>Tumebacillus sp. strain ITR2 16S ribosomal RNA gene Genome sequencing and assembly.</title>
        <authorList>
            <person name="Kang M."/>
        </authorList>
    </citation>
    <scope>NUCLEOTIDE SEQUENCE [LARGE SCALE GENOMIC DNA]</scope>
    <source>
        <strain evidence="3 4">ITR2</strain>
    </source>
</reference>
<organism evidence="3 4">
    <name type="scientific">Tumebacillus amylolyticus</name>
    <dbReference type="NCBI Taxonomy" id="2801339"/>
    <lineage>
        <taxon>Bacteria</taxon>
        <taxon>Bacillati</taxon>
        <taxon>Bacillota</taxon>
        <taxon>Bacilli</taxon>
        <taxon>Bacillales</taxon>
        <taxon>Alicyclobacillaceae</taxon>
        <taxon>Tumebacillus</taxon>
    </lineage>
</organism>